<dbReference type="SUPFAM" id="SSF141091">
    <property type="entry name" value="L21p-like"/>
    <property type="match status" value="1"/>
</dbReference>
<dbReference type="Pfam" id="PF00829">
    <property type="entry name" value="Ribosomal_L21p"/>
    <property type="match status" value="1"/>
</dbReference>
<comment type="subunit">
    <text evidence="4">Part of the 50S ribosomal subunit. Contacts protein L20.</text>
</comment>
<sequence>MIYAIIKTGGKQYKVVEGETLKLEKLPGKPKEKIAFKEVLLLVDEKKVHLGQPIVKNAVVSGEIIEQSKDKKIRVAKFKAKSRYRRVHGHRQEITLVKIVKISVK</sequence>
<protein>
    <recommendedName>
        <fullName evidence="4">Large ribosomal subunit protein bL21</fullName>
    </recommendedName>
</protein>
<evidence type="ECO:0000313" key="6">
    <source>
        <dbReference type="EMBL" id="KKS80090.1"/>
    </source>
</evidence>
<evidence type="ECO:0000256" key="5">
    <source>
        <dbReference type="RuleBase" id="RU000562"/>
    </source>
</evidence>
<dbReference type="GO" id="GO:0003735">
    <property type="term" value="F:structural constituent of ribosome"/>
    <property type="evidence" value="ECO:0007669"/>
    <property type="project" value="InterPro"/>
</dbReference>
<dbReference type="Proteomes" id="UP000034213">
    <property type="component" value="Unassembled WGS sequence"/>
</dbReference>
<dbReference type="InterPro" id="IPR001787">
    <property type="entry name" value="Ribosomal_bL21"/>
</dbReference>
<proteinExistence type="inferred from homology"/>
<name>A0A0G1C375_9BACT</name>
<evidence type="ECO:0000313" key="7">
    <source>
        <dbReference type="Proteomes" id="UP000034213"/>
    </source>
</evidence>
<dbReference type="GO" id="GO:0005840">
    <property type="term" value="C:ribosome"/>
    <property type="evidence" value="ECO:0007669"/>
    <property type="project" value="UniProtKB-KW"/>
</dbReference>
<evidence type="ECO:0000256" key="4">
    <source>
        <dbReference type="HAMAP-Rule" id="MF_01363"/>
    </source>
</evidence>
<dbReference type="PATRIC" id="fig|1618369.3.peg.268"/>
<dbReference type="STRING" id="1618369.UV54_C0016G0005"/>
<comment type="function">
    <text evidence="4 5">This protein binds to 23S rRNA in the presence of protein L20.</text>
</comment>
<keyword evidence="4 5" id="KW-0699">rRNA-binding</keyword>
<keyword evidence="3 4" id="KW-0687">Ribonucleoprotein</keyword>
<dbReference type="InterPro" id="IPR028909">
    <property type="entry name" value="bL21-like"/>
</dbReference>
<dbReference type="EMBL" id="LCEW01000016">
    <property type="protein sequence ID" value="KKS80090.1"/>
    <property type="molecule type" value="Genomic_DNA"/>
</dbReference>
<dbReference type="InterPro" id="IPR036164">
    <property type="entry name" value="bL21-like_sf"/>
</dbReference>
<gene>
    <name evidence="4" type="primary">rplU</name>
    <name evidence="6" type="ORF">UV54_C0016G0005</name>
</gene>
<dbReference type="GO" id="GO:0006412">
    <property type="term" value="P:translation"/>
    <property type="evidence" value="ECO:0007669"/>
    <property type="project" value="UniProtKB-UniRule"/>
</dbReference>
<dbReference type="GO" id="GO:0019843">
    <property type="term" value="F:rRNA binding"/>
    <property type="evidence" value="ECO:0007669"/>
    <property type="project" value="UniProtKB-UniRule"/>
</dbReference>
<dbReference type="GO" id="GO:0005737">
    <property type="term" value="C:cytoplasm"/>
    <property type="evidence" value="ECO:0007669"/>
    <property type="project" value="UniProtKB-ARBA"/>
</dbReference>
<evidence type="ECO:0000256" key="2">
    <source>
        <dbReference type="ARBA" id="ARBA00022980"/>
    </source>
</evidence>
<reference evidence="6 7" key="1">
    <citation type="journal article" date="2015" name="Nature">
        <title>rRNA introns, odd ribosomes, and small enigmatic genomes across a large radiation of phyla.</title>
        <authorList>
            <person name="Brown C.T."/>
            <person name="Hug L.A."/>
            <person name="Thomas B.C."/>
            <person name="Sharon I."/>
            <person name="Castelle C.J."/>
            <person name="Singh A."/>
            <person name="Wilkins M.J."/>
            <person name="Williams K.H."/>
            <person name="Banfield J.F."/>
        </authorList>
    </citation>
    <scope>NUCLEOTIDE SEQUENCE [LARGE SCALE GENOMIC DNA]</scope>
</reference>
<comment type="similarity">
    <text evidence="1 4 5">Belongs to the bacterial ribosomal protein bL21 family.</text>
</comment>
<organism evidence="6 7">
    <name type="scientific">Candidatus Beckwithbacteria bacterium GW2011_GWA2_43_10</name>
    <dbReference type="NCBI Taxonomy" id="1618369"/>
    <lineage>
        <taxon>Bacteria</taxon>
        <taxon>Candidatus Beckwithiibacteriota</taxon>
    </lineage>
</organism>
<dbReference type="NCBIfam" id="TIGR00061">
    <property type="entry name" value="L21"/>
    <property type="match status" value="1"/>
</dbReference>
<accession>A0A0G1C375</accession>
<dbReference type="GO" id="GO:1990904">
    <property type="term" value="C:ribonucleoprotein complex"/>
    <property type="evidence" value="ECO:0007669"/>
    <property type="project" value="UniProtKB-KW"/>
</dbReference>
<keyword evidence="2 4" id="KW-0689">Ribosomal protein</keyword>
<dbReference type="AlphaFoldDB" id="A0A0G1C375"/>
<evidence type="ECO:0000256" key="1">
    <source>
        <dbReference type="ARBA" id="ARBA00008563"/>
    </source>
</evidence>
<evidence type="ECO:0000256" key="3">
    <source>
        <dbReference type="ARBA" id="ARBA00023274"/>
    </source>
</evidence>
<comment type="caution">
    <text evidence="6">The sequence shown here is derived from an EMBL/GenBank/DDBJ whole genome shotgun (WGS) entry which is preliminary data.</text>
</comment>
<dbReference type="HAMAP" id="MF_01363">
    <property type="entry name" value="Ribosomal_bL21"/>
    <property type="match status" value="1"/>
</dbReference>
<keyword evidence="4 5" id="KW-0694">RNA-binding</keyword>
<dbReference type="PANTHER" id="PTHR21349:SF0">
    <property type="entry name" value="LARGE RIBOSOMAL SUBUNIT PROTEIN BL21M"/>
    <property type="match status" value="1"/>
</dbReference>
<dbReference type="PANTHER" id="PTHR21349">
    <property type="entry name" value="50S RIBOSOMAL PROTEIN L21"/>
    <property type="match status" value="1"/>
</dbReference>